<dbReference type="PANTHER" id="PTHR34051:SF2">
    <property type="entry name" value="PROTEIN LPA3"/>
    <property type="match status" value="1"/>
</dbReference>
<feature type="region of interest" description="Disordered" evidence="1">
    <location>
        <begin position="44"/>
        <end position="65"/>
    </location>
</feature>
<protein>
    <recommendedName>
        <fullName evidence="2">DUF1995 domain-containing protein</fullName>
    </recommendedName>
</protein>
<dbReference type="Proteomes" id="UP001061958">
    <property type="component" value="Unassembled WGS sequence"/>
</dbReference>
<evidence type="ECO:0000256" key="1">
    <source>
        <dbReference type="SAM" id="MobiDB-lite"/>
    </source>
</evidence>
<comment type="caution">
    <text evidence="3">The sequence shown here is derived from an EMBL/GenBank/DDBJ whole genome shotgun (WGS) entry which is preliminary data.</text>
</comment>
<dbReference type="InterPro" id="IPR044687">
    <property type="entry name" value="LPA3"/>
</dbReference>
<name>A0A9C7Q113_9RHOD</name>
<dbReference type="InterPro" id="IPR018962">
    <property type="entry name" value="DUF1995"/>
</dbReference>
<feature type="compositionally biased region" description="Low complexity" evidence="1">
    <location>
        <begin position="44"/>
        <end position="53"/>
    </location>
</feature>
<dbReference type="OrthoDB" id="2082at2759"/>
<gene>
    <name evidence="3" type="ORF">GpartN1_g6092.t1</name>
</gene>
<dbReference type="AlphaFoldDB" id="A0A9C7Q113"/>
<reference evidence="3" key="2">
    <citation type="submission" date="2022-01" db="EMBL/GenBank/DDBJ databases">
        <authorList>
            <person name="Hirooka S."/>
            <person name="Miyagishima S.Y."/>
        </authorList>
    </citation>
    <scope>NUCLEOTIDE SEQUENCE</scope>
    <source>
        <strain evidence="3">NBRC 102759</strain>
    </source>
</reference>
<dbReference type="Pfam" id="PF09353">
    <property type="entry name" value="DUF1995"/>
    <property type="match status" value="1"/>
</dbReference>
<dbReference type="EMBL" id="BQMJ01000053">
    <property type="protein sequence ID" value="GJQ14301.1"/>
    <property type="molecule type" value="Genomic_DNA"/>
</dbReference>
<evidence type="ECO:0000259" key="2">
    <source>
        <dbReference type="Pfam" id="PF09353"/>
    </source>
</evidence>
<feature type="domain" description="DUF1995" evidence="2">
    <location>
        <begin position="80"/>
        <end position="332"/>
    </location>
</feature>
<organism evidence="3 4">
    <name type="scientific">Galdieria partita</name>
    <dbReference type="NCBI Taxonomy" id="83374"/>
    <lineage>
        <taxon>Eukaryota</taxon>
        <taxon>Rhodophyta</taxon>
        <taxon>Bangiophyceae</taxon>
        <taxon>Galdieriales</taxon>
        <taxon>Galdieriaceae</taxon>
        <taxon>Galdieria</taxon>
    </lineage>
</organism>
<evidence type="ECO:0000313" key="4">
    <source>
        <dbReference type="Proteomes" id="UP001061958"/>
    </source>
</evidence>
<sequence>MLDLFFIYKSLSCLHCCQYGWKKTANSICVVSPKQRFSHCRITSSTTSSSNTSPDHHEDHPTIPTAKEKTKKLEQFMAPPEDFDSAIEAAYHSAQCAREKGHRMIEIEFPALSGMRLSSADCGAYEVFDANRYHAIQLARMFATSGDQVAICLPDIVEYERVVERNGDEPWISNNIRWSVIQSSYEGNPIASIWIKRKKIEPLQPQDTVCIMIGVSCQELKSVERLCRGDHHSVTFVLLNVELDKLRSDLGLLGFPSKSLQYNFLCQFLSAYYWRSRSFVRFLSQPPFLLKYEGAIFRAYPEPWQVLLQTGDELQSYRRIACLHKRPTGVQFRQMVTQALVVEDAIKEQISKDWSRAKDVWWEQDEKHSISQTWKY</sequence>
<reference evidence="3" key="1">
    <citation type="journal article" date="2022" name="Proc. Natl. Acad. Sci. U.S.A.">
        <title>Life cycle and functional genomics of the unicellular red alga Galdieria for elucidating algal and plant evolution and industrial use.</title>
        <authorList>
            <person name="Hirooka S."/>
            <person name="Itabashi T."/>
            <person name="Ichinose T.M."/>
            <person name="Onuma R."/>
            <person name="Fujiwara T."/>
            <person name="Yamashita S."/>
            <person name="Jong L.W."/>
            <person name="Tomita R."/>
            <person name="Iwane A.H."/>
            <person name="Miyagishima S.Y."/>
        </authorList>
    </citation>
    <scope>NUCLEOTIDE SEQUENCE</scope>
    <source>
        <strain evidence="3">NBRC 102759</strain>
    </source>
</reference>
<proteinExistence type="predicted"/>
<evidence type="ECO:0000313" key="3">
    <source>
        <dbReference type="EMBL" id="GJQ14301.1"/>
    </source>
</evidence>
<dbReference type="PANTHER" id="PTHR34051">
    <property type="entry name" value="PROTEIN LOW PSII ACCUMULATION 3, CHLOROPLASTIC"/>
    <property type="match status" value="1"/>
</dbReference>
<accession>A0A9C7Q113</accession>
<keyword evidence="4" id="KW-1185">Reference proteome</keyword>
<feature type="compositionally biased region" description="Basic and acidic residues" evidence="1">
    <location>
        <begin position="54"/>
        <end position="65"/>
    </location>
</feature>